<name>A0A2T0FPB3_9ASCO</name>
<dbReference type="GO" id="GO:0051726">
    <property type="term" value="P:regulation of cell cycle"/>
    <property type="evidence" value="ECO:0007669"/>
    <property type="project" value="TreeGrafter"/>
</dbReference>
<feature type="region of interest" description="Disordered" evidence="2">
    <location>
        <begin position="530"/>
        <end position="579"/>
    </location>
</feature>
<comment type="caution">
    <text evidence="3">The sequence shown here is derived from an EMBL/GenBank/DDBJ whole genome shotgun (WGS) entry which is preliminary data.</text>
</comment>
<evidence type="ECO:0000313" key="4">
    <source>
        <dbReference type="Proteomes" id="UP000238350"/>
    </source>
</evidence>
<feature type="region of interest" description="Disordered" evidence="2">
    <location>
        <begin position="454"/>
        <end position="518"/>
    </location>
</feature>
<organism evidence="3 4">
    <name type="scientific">Wickerhamiella sorbophila</name>
    <dbReference type="NCBI Taxonomy" id="45607"/>
    <lineage>
        <taxon>Eukaryota</taxon>
        <taxon>Fungi</taxon>
        <taxon>Dikarya</taxon>
        <taxon>Ascomycota</taxon>
        <taxon>Saccharomycotina</taxon>
        <taxon>Dipodascomycetes</taxon>
        <taxon>Dipodascales</taxon>
        <taxon>Trichomonascaceae</taxon>
        <taxon>Wickerhamiella</taxon>
    </lineage>
</organism>
<dbReference type="Proteomes" id="UP000238350">
    <property type="component" value="Unassembled WGS sequence"/>
</dbReference>
<keyword evidence="1" id="KW-0175">Coiled coil</keyword>
<dbReference type="PANTHER" id="PTHR15154">
    <property type="entry name" value="HAMARTIN"/>
    <property type="match status" value="1"/>
</dbReference>
<feature type="compositionally biased region" description="Polar residues" evidence="2">
    <location>
        <begin position="454"/>
        <end position="488"/>
    </location>
</feature>
<dbReference type="AlphaFoldDB" id="A0A2T0FPB3"/>
<evidence type="ECO:0000256" key="1">
    <source>
        <dbReference type="SAM" id="Coils"/>
    </source>
</evidence>
<evidence type="ECO:0000256" key="2">
    <source>
        <dbReference type="SAM" id="MobiDB-lite"/>
    </source>
</evidence>
<dbReference type="OrthoDB" id="6022054at2759"/>
<dbReference type="GeneID" id="36518194"/>
<dbReference type="PANTHER" id="PTHR15154:SF2">
    <property type="entry name" value="HAMARTIN"/>
    <property type="match status" value="1"/>
</dbReference>
<reference evidence="3 4" key="1">
    <citation type="submission" date="2017-04" db="EMBL/GenBank/DDBJ databases">
        <title>Genome sequencing of [Candida] sorbophila.</title>
        <authorList>
            <person name="Ahn J.O."/>
        </authorList>
    </citation>
    <scope>NUCLEOTIDE SEQUENCE [LARGE SCALE GENOMIC DNA]</scope>
    <source>
        <strain evidence="3 4">DS02</strain>
    </source>
</reference>
<dbReference type="Pfam" id="PF04388">
    <property type="entry name" value="Hamartin"/>
    <property type="match status" value="1"/>
</dbReference>
<dbReference type="GO" id="GO:0033596">
    <property type="term" value="C:TSC1-TSC2 complex"/>
    <property type="evidence" value="ECO:0007669"/>
    <property type="project" value="TreeGrafter"/>
</dbReference>
<dbReference type="GO" id="GO:0032007">
    <property type="term" value="P:negative regulation of TOR signaling"/>
    <property type="evidence" value="ECO:0007669"/>
    <property type="project" value="TreeGrafter"/>
</dbReference>
<keyword evidence="4" id="KW-1185">Reference proteome</keyword>
<sequence>MAPQLQKELEASIADGVLHEEDIDAYWQRTMPTDASKSAKLHDTLVTVMGSSKELNVVFLQALARLAPCLINNDNLRFWFNILAPIAIDSGGKSNVIVSLSRQFIGAILEGNHDEDLKVVYHENSALYMRLLIDIYVGNPNKLLSLDAMGPESEERARYIRANIRDLLLGHGLRHLDALLNVMYEELVKSKHRLLMLQLLSELVSSQPNGKLFRIARTPVLDFLMKCIERDNCNISVEIASRTLAMVLPHVSDKLVELLPRLLACYGRMSSWLPSVTDSMLTSPAGDNDLENDGSEKSDWETLNPVFRAHEPNAAPLFNILYALFPNNTLNFCRHADDYLAKANYTLNFSSPWDRFLISERAQEIFPQFTLHPLLLTSTAEQEISSASARFQKLASAAGITFLCMEMQAVGNAEDELPMAPGECANSNFESSSQSLLNQHQQLFMSSLEQNSTGLFNGSRITRRGTNSESGTRPNTPRLSATSPAQSPTVPPNPGSNQGPKLTMLMPSNPASPINPQVDSPVVQTTIALAEGSSSSDANGRGRNANRDRSSSNTSARLRKSMSPAPQTVGAHGSPVGQIQTQNLQNTPTLNPIDERKHYAFSVDYYVRELLLNKNELDFANFSRHIVERKAVRLQKQLRELAMAKVRIEYLSGENKKLNARLAKIEDEHSQAQRVARTRLRDRTAYESSLLEKNRELRQQLINVTTEVDQKKAEIDKLKEDYSQITQEFHQLASQIETNAQENELMLNQRQTEEATVVEADEPMANSYEVSEYEAKYHETVMELESVRAQVSQEVGPLRKQIASLKAELDESNAKLEDRVRKLQLTTKTIAAEVQASEGTKFAQLQAAHNDQSVRVAQLERELMARRVHEEEQLSELRTTLLLSRPFSLQESEVGEMRIRGRGGAQGTVRR</sequence>
<dbReference type="STRING" id="45607.A0A2T0FPB3"/>
<feature type="coiled-coil region" evidence="1">
    <location>
        <begin position="799"/>
        <end position="862"/>
    </location>
</feature>
<dbReference type="EMBL" id="NDIQ01000022">
    <property type="protein sequence ID" value="PRT56826.1"/>
    <property type="molecule type" value="Genomic_DNA"/>
</dbReference>
<dbReference type="RefSeq" id="XP_024666771.1">
    <property type="nucleotide sequence ID" value="XM_024811003.1"/>
</dbReference>
<proteinExistence type="predicted"/>
<evidence type="ECO:0000313" key="3">
    <source>
        <dbReference type="EMBL" id="PRT56826.1"/>
    </source>
</evidence>
<accession>A0A2T0FPB3</accession>
<gene>
    <name evidence="3" type="ORF">B9G98_04446</name>
</gene>
<protein>
    <submittedName>
        <fullName evidence="3">Tuberous sclerosis 1</fullName>
    </submittedName>
</protein>
<dbReference type="InterPro" id="IPR007483">
    <property type="entry name" value="Hamartin"/>
</dbReference>
<feature type="compositionally biased region" description="Polar residues" evidence="2">
    <location>
        <begin position="509"/>
        <end position="518"/>
    </location>
</feature>
<feature type="coiled-coil region" evidence="1">
    <location>
        <begin position="648"/>
        <end position="735"/>
    </location>
</feature>